<gene>
    <name evidence="6" type="ORF">GSTUAT00000968001</name>
</gene>
<dbReference type="GO" id="GO:0008821">
    <property type="term" value="F:crossover junction DNA endonuclease activity"/>
    <property type="evidence" value="ECO:0007669"/>
    <property type="project" value="InterPro"/>
</dbReference>
<name>A0A292Q7H8_9PEZI</name>
<feature type="region of interest" description="Disordered" evidence="3">
    <location>
        <begin position="659"/>
        <end position="690"/>
    </location>
</feature>
<feature type="compositionally biased region" description="Acidic residues" evidence="3">
    <location>
        <begin position="414"/>
        <end position="432"/>
    </location>
</feature>
<dbReference type="Pfam" id="PF18380">
    <property type="entry name" value="GEN1_C"/>
    <property type="match status" value="1"/>
</dbReference>
<dbReference type="InterPro" id="IPR006086">
    <property type="entry name" value="XPG-I_dom"/>
</dbReference>
<dbReference type="SUPFAM" id="SSF47807">
    <property type="entry name" value="5' to 3' exonuclease, C-terminal subdomain"/>
    <property type="match status" value="1"/>
</dbReference>
<reference evidence="6" key="1">
    <citation type="submission" date="2015-10" db="EMBL/GenBank/DDBJ databases">
        <authorList>
            <person name="Regsiter A."/>
            <person name="william w."/>
        </authorList>
    </citation>
    <scope>NUCLEOTIDE SEQUENCE</scope>
    <source>
        <strain evidence="6">Montdore</strain>
    </source>
</reference>
<dbReference type="AlphaFoldDB" id="A0A292Q7H8"/>
<feature type="region of interest" description="Disordered" evidence="3">
    <location>
        <begin position="414"/>
        <end position="443"/>
    </location>
</feature>
<dbReference type="SMART" id="SM00485">
    <property type="entry name" value="XPGN"/>
    <property type="match status" value="1"/>
</dbReference>
<organism evidence="6 7">
    <name type="scientific">Tuber aestivum</name>
    <name type="common">summer truffle</name>
    <dbReference type="NCBI Taxonomy" id="59557"/>
    <lineage>
        <taxon>Eukaryota</taxon>
        <taxon>Fungi</taxon>
        <taxon>Dikarya</taxon>
        <taxon>Ascomycota</taxon>
        <taxon>Pezizomycotina</taxon>
        <taxon>Pezizomycetes</taxon>
        <taxon>Pezizales</taxon>
        <taxon>Tuberaceae</taxon>
        <taxon>Tuber</taxon>
    </lineage>
</organism>
<keyword evidence="2" id="KW-0378">Hydrolase</keyword>
<dbReference type="CDD" id="cd09870">
    <property type="entry name" value="PIN_YEN1"/>
    <property type="match status" value="1"/>
</dbReference>
<dbReference type="Proteomes" id="UP001412239">
    <property type="component" value="Unassembled WGS sequence"/>
</dbReference>
<dbReference type="InterPro" id="IPR041177">
    <property type="entry name" value="GEN1_C"/>
</dbReference>
<dbReference type="PRINTS" id="PR00853">
    <property type="entry name" value="XPGRADSUPER"/>
</dbReference>
<dbReference type="PANTHER" id="PTHR11081">
    <property type="entry name" value="FLAP ENDONUCLEASE FAMILY MEMBER"/>
    <property type="match status" value="1"/>
</dbReference>
<evidence type="ECO:0000256" key="2">
    <source>
        <dbReference type="ARBA" id="ARBA00022801"/>
    </source>
</evidence>
<dbReference type="InterPro" id="IPR036279">
    <property type="entry name" value="5-3_exonuclease_C_sf"/>
</dbReference>
<dbReference type="InterPro" id="IPR029060">
    <property type="entry name" value="PIN-like_dom_sf"/>
</dbReference>
<evidence type="ECO:0000259" key="5">
    <source>
        <dbReference type="SMART" id="SM00485"/>
    </source>
</evidence>
<dbReference type="SMART" id="SM00484">
    <property type="entry name" value="XPGI"/>
    <property type="match status" value="1"/>
</dbReference>
<sequence length="775" mass="85241">MGIVGLYQELGPGSRVSLAKLSADHYISTGRRLRLAVDASIWAFQVQAGKGIPASYYHSFASKPNGREKKAGITNKGTGGNNPALRTLYYRLIRLLHLNITPLFVFDGPNRPTFKRNHKTNTTMTPTLTRSTKALLKLFGFPYHEAPGEAEAECANLQKHGIVDAVLSEDVDTLMFGCEVTFRNWSGEGGKNRAPTHVSVYEKECVEAVSGLTPEGMVLIALMRGGDYLPEGVPGCGIKIAASAARAGFGELLCALDAQDEGGLAAWRRRLQNELEMNESGYFKRKSKTVRIPEGFPDMTVLGYYKKPIVSSKEKVERLRDSICWGGEIDSSGLRESARWAFEWRGKIGAAKFIRCLAPAVMSWNLCTPTQDVRELVSGFHGRREHFSTGECKELRISFIPGNVVKVNMDAEADDDVEVQPDDDDELTQDGEDGSRKTKDYDPYTPERMWVLEVFARQGVPDMVEDYENPKPKARKTTTATTKKPRPTKSKDKPVEAMDTMLEYLTISKPSKRQPTPSKHLQGSRSSSSPTRYTQKEASVGLASLTSYLSALQILEDDDTPADPVSSPAPSPTLKRSLCRQPLTSNPSTQNNHPPPREQETSQEQENIWTAPAWPCETVALSPPRGRRYSALGIYGVAATPRAVSPAVVVPSPDERISISLPSSPESETVPRRRVGQRCGSTEKRKNTSKGKTLVSIVDISDSEGESEVPDRRACPPLLLLGGKNEKKIVVNRRGTKKVVLRTSVEGSWKFVDDEALDVGGGGWADVEVMDLTRA</sequence>
<dbReference type="InterPro" id="IPR037316">
    <property type="entry name" value="Yen1_H3TH"/>
</dbReference>
<dbReference type="SUPFAM" id="SSF88723">
    <property type="entry name" value="PIN domain-like"/>
    <property type="match status" value="1"/>
</dbReference>
<protein>
    <recommendedName>
        <fullName evidence="8">XPG-I domain-containing protein</fullName>
    </recommendedName>
</protein>
<accession>A0A292Q7H8</accession>
<evidence type="ECO:0000313" key="7">
    <source>
        <dbReference type="Proteomes" id="UP001412239"/>
    </source>
</evidence>
<keyword evidence="7" id="KW-1185">Reference proteome</keyword>
<dbReference type="Pfam" id="PF00867">
    <property type="entry name" value="XPG_I"/>
    <property type="match status" value="1"/>
</dbReference>
<dbReference type="PANTHER" id="PTHR11081:SF75">
    <property type="entry name" value="ENDONUCLEASE, PUTATIVE (AFU_ORTHOLOGUE AFUA_3G13260)-RELATED"/>
    <property type="match status" value="1"/>
</dbReference>
<evidence type="ECO:0000313" key="6">
    <source>
        <dbReference type="EMBL" id="CUS14898.1"/>
    </source>
</evidence>
<feature type="domain" description="XPG-I" evidence="4">
    <location>
        <begin position="137"/>
        <end position="212"/>
    </location>
</feature>
<evidence type="ECO:0000256" key="3">
    <source>
        <dbReference type="SAM" id="MobiDB-lite"/>
    </source>
</evidence>
<feature type="region of interest" description="Disordered" evidence="3">
    <location>
        <begin position="463"/>
        <end position="538"/>
    </location>
</feature>
<evidence type="ECO:0000259" key="4">
    <source>
        <dbReference type="SMART" id="SM00484"/>
    </source>
</evidence>
<dbReference type="GO" id="GO:0006281">
    <property type="term" value="P:DNA repair"/>
    <property type="evidence" value="ECO:0007669"/>
    <property type="project" value="UniProtKB-ARBA"/>
</dbReference>
<evidence type="ECO:0008006" key="8">
    <source>
        <dbReference type="Google" id="ProtNLM"/>
    </source>
</evidence>
<dbReference type="InterPro" id="IPR006085">
    <property type="entry name" value="XPG_DNA_repair_N"/>
</dbReference>
<dbReference type="GO" id="GO:0017108">
    <property type="term" value="F:5'-flap endonuclease activity"/>
    <property type="evidence" value="ECO:0007669"/>
    <property type="project" value="TreeGrafter"/>
</dbReference>
<proteinExistence type="predicted"/>
<dbReference type="FunFam" id="3.40.50.1010:FF:000037">
    <property type="entry name" value="Rad2-like endonuclease, putative (AFU_orthologue AFUA_3G13260)"/>
    <property type="match status" value="1"/>
</dbReference>
<evidence type="ECO:0000256" key="1">
    <source>
        <dbReference type="ARBA" id="ARBA00022722"/>
    </source>
</evidence>
<feature type="compositionally biased region" description="Low complexity" evidence="3">
    <location>
        <begin position="659"/>
        <end position="668"/>
    </location>
</feature>
<feature type="domain" description="XPG N-terminal" evidence="5">
    <location>
        <begin position="1"/>
        <end position="123"/>
    </location>
</feature>
<dbReference type="EMBL" id="LN890954">
    <property type="protein sequence ID" value="CUS14898.1"/>
    <property type="molecule type" value="Genomic_DNA"/>
</dbReference>
<dbReference type="Pfam" id="PF00752">
    <property type="entry name" value="XPG_N"/>
    <property type="match status" value="1"/>
</dbReference>
<dbReference type="InterPro" id="IPR006084">
    <property type="entry name" value="XPG/Rad2"/>
</dbReference>
<feature type="region of interest" description="Disordered" evidence="3">
    <location>
        <begin position="559"/>
        <end position="605"/>
    </location>
</feature>
<dbReference type="CDD" id="cd09906">
    <property type="entry name" value="H3TH_YEN1"/>
    <property type="match status" value="1"/>
</dbReference>
<feature type="compositionally biased region" description="Basic and acidic residues" evidence="3">
    <location>
        <begin position="433"/>
        <end position="442"/>
    </location>
</feature>
<feature type="compositionally biased region" description="Polar residues" evidence="3">
    <location>
        <begin position="513"/>
        <end position="537"/>
    </location>
</feature>
<dbReference type="Gene3D" id="3.40.50.1010">
    <property type="entry name" value="5'-nuclease"/>
    <property type="match status" value="2"/>
</dbReference>
<feature type="compositionally biased region" description="Polar residues" evidence="3">
    <location>
        <begin position="582"/>
        <end position="592"/>
    </location>
</feature>
<keyword evidence="1" id="KW-0540">Nuclease</keyword>